<dbReference type="InterPro" id="IPR036918">
    <property type="entry name" value="Pyrv_Knase_C_sf"/>
</dbReference>
<protein>
    <submittedName>
        <fullName evidence="6">Pyruvate kinase</fullName>
        <ecNumber evidence="6">2.7.1.40</ecNumber>
    </submittedName>
</protein>
<evidence type="ECO:0000313" key="6">
    <source>
        <dbReference type="EMBL" id="MPN44078.1"/>
    </source>
</evidence>
<dbReference type="PANTHER" id="PTHR43030">
    <property type="entry name" value="PHOSPHOENOLPYRUVATE SYNTHASE"/>
    <property type="match status" value="1"/>
</dbReference>
<dbReference type="PANTHER" id="PTHR43030:SF1">
    <property type="entry name" value="PHOSPHOENOLPYRUVATE SYNTHASE"/>
    <property type="match status" value="1"/>
</dbReference>
<keyword evidence="6" id="KW-0418">Kinase</keyword>
<dbReference type="GO" id="GO:0005524">
    <property type="term" value="F:ATP binding"/>
    <property type="evidence" value="ECO:0007669"/>
    <property type="project" value="UniProtKB-KW"/>
</dbReference>
<organism evidence="6">
    <name type="scientific">bioreactor metagenome</name>
    <dbReference type="NCBI Taxonomy" id="1076179"/>
    <lineage>
        <taxon>unclassified sequences</taxon>
        <taxon>metagenomes</taxon>
        <taxon>ecological metagenomes</taxon>
    </lineage>
</organism>
<dbReference type="Pfam" id="PF02887">
    <property type="entry name" value="PK_C"/>
    <property type="match status" value="1"/>
</dbReference>
<keyword evidence="3" id="KW-0067">ATP-binding</keyword>
<evidence type="ECO:0000256" key="1">
    <source>
        <dbReference type="ARBA" id="ARBA00007837"/>
    </source>
</evidence>
<comment type="caution">
    <text evidence="6">The sequence shown here is derived from an EMBL/GenBank/DDBJ whole genome shotgun (WGS) entry which is preliminary data.</text>
</comment>
<evidence type="ECO:0000256" key="3">
    <source>
        <dbReference type="ARBA" id="ARBA00022840"/>
    </source>
</evidence>
<accession>A0A645HYK5</accession>
<dbReference type="GO" id="GO:0004743">
    <property type="term" value="F:pyruvate kinase activity"/>
    <property type="evidence" value="ECO:0007669"/>
    <property type="project" value="UniProtKB-EC"/>
</dbReference>
<evidence type="ECO:0000259" key="5">
    <source>
        <dbReference type="Pfam" id="PF02887"/>
    </source>
</evidence>
<dbReference type="SUPFAM" id="SSF52009">
    <property type="entry name" value="Phosphohistidine domain"/>
    <property type="match status" value="1"/>
</dbReference>
<dbReference type="Gene3D" id="3.50.30.10">
    <property type="entry name" value="Phosphohistidine domain"/>
    <property type="match status" value="1"/>
</dbReference>
<gene>
    <name evidence="6" type="primary">pyk_43</name>
    <name evidence="6" type="ORF">SDC9_191639</name>
</gene>
<evidence type="ECO:0000256" key="2">
    <source>
        <dbReference type="ARBA" id="ARBA00022741"/>
    </source>
</evidence>
<dbReference type="Gene3D" id="3.40.1380.20">
    <property type="entry name" value="Pyruvate kinase, C-terminal domain"/>
    <property type="match status" value="1"/>
</dbReference>
<keyword evidence="2" id="KW-0547">Nucleotide-binding</keyword>
<dbReference type="InterPro" id="IPR015795">
    <property type="entry name" value="Pyrv_Knase_C"/>
</dbReference>
<dbReference type="GO" id="GO:0008986">
    <property type="term" value="F:pyruvate, water dikinase activity"/>
    <property type="evidence" value="ECO:0007669"/>
    <property type="project" value="InterPro"/>
</dbReference>
<dbReference type="Pfam" id="PF00391">
    <property type="entry name" value="PEP-utilizers"/>
    <property type="match status" value="1"/>
</dbReference>
<comment type="similarity">
    <text evidence="1">Belongs to the PEP-utilizing enzyme family.</text>
</comment>
<dbReference type="InterPro" id="IPR036637">
    <property type="entry name" value="Phosphohistidine_dom_sf"/>
</dbReference>
<keyword evidence="6" id="KW-0670">Pyruvate</keyword>
<reference evidence="6" key="1">
    <citation type="submission" date="2019-08" db="EMBL/GenBank/DDBJ databases">
        <authorList>
            <person name="Kucharzyk K."/>
            <person name="Murdoch R.W."/>
            <person name="Higgins S."/>
            <person name="Loffler F."/>
        </authorList>
    </citation>
    <scope>NUCLEOTIDE SEQUENCE</scope>
</reference>
<dbReference type="AlphaFoldDB" id="A0A645HYK5"/>
<dbReference type="SUPFAM" id="SSF52935">
    <property type="entry name" value="PK C-terminal domain-like"/>
    <property type="match status" value="1"/>
</dbReference>
<evidence type="ECO:0000259" key="4">
    <source>
        <dbReference type="Pfam" id="PF00391"/>
    </source>
</evidence>
<keyword evidence="6" id="KW-0808">Transferase</keyword>
<dbReference type="EC" id="2.7.1.40" evidence="6"/>
<sequence>MVWRQLNLVWGCKPVLVHELKNSNEAFSLAMQTAIDSGIAKNGDTVVVAMGVPVGISGTTNTLRVGIVGDVLCKGIGITKKKVSAKARVINTLDEAEKKFKMGDILVTSSTRNDMMPYIKKASAIVVGPIEHVEGSHAEIVGNALDIPVVICNSRVTSIVPDDTIITVDAEKGFIYEGIPMQN</sequence>
<name>A0A645HYK5_9ZZZZ</name>
<feature type="domain" description="Pyruvate kinase C-terminal" evidence="5">
    <location>
        <begin position="3"/>
        <end position="65"/>
    </location>
</feature>
<dbReference type="InterPro" id="IPR008279">
    <property type="entry name" value="PEP-util_enz_mobile_dom"/>
</dbReference>
<proteinExistence type="inferred from homology"/>
<dbReference type="InterPro" id="IPR006319">
    <property type="entry name" value="PEP_synth"/>
</dbReference>
<feature type="domain" description="PEP-utilising enzyme mobile" evidence="4">
    <location>
        <begin position="101"/>
        <end position="173"/>
    </location>
</feature>
<dbReference type="EMBL" id="VSSQ01102926">
    <property type="protein sequence ID" value="MPN44078.1"/>
    <property type="molecule type" value="Genomic_DNA"/>
</dbReference>